<dbReference type="Gene3D" id="2.130.10.30">
    <property type="entry name" value="Regulator of chromosome condensation 1/beta-lactamase-inhibitor protein II"/>
    <property type="match status" value="1"/>
</dbReference>
<feature type="domain" description="BTB" evidence="4">
    <location>
        <begin position="823"/>
        <end position="887"/>
    </location>
</feature>
<feature type="compositionally biased region" description="Pro residues" evidence="3">
    <location>
        <begin position="1237"/>
        <end position="1249"/>
    </location>
</feature>
<dbReference type="SUPFAM" id="SSF50985">
    <property type="entry name" value="RCC1/BLIP-II"/>
    <property type="match status" value="1"/>
</dbReference>
<evidence type="ECO:0000256" key="1">
    <source>
        <dbReference type="ARBA" id="ARBA00022737"/>
    </source>
</evidence>
<feature type="compositionally biased region" description="Polar residues" evidence="3">
    <location>
        <begin position="1192"/>
        <end position="1201"/>
    </location>
</feature>
<feature type="region of interest" description="Disordered" evidence="3">
    <location>
        <begin position="1041"/>
        <end position="1117"/>
    </location>
</feature>
<evidence type="ECO:0000313" key="5">
    <source>
        <dbReference type="EMBL" id="TFK37476.1"/>
    </source>
</evidence>
<dbReference type="Proteomes" id="UP000308652">
    <property type="component" value="Unassembled WGS sequence"/>
</dbReference>
<feature type="repeat" description="RCC1" evidence="2">
    <location>
        <begin position="341"/>
        <end position="392"/>
    </location>
</feature>
<dbReference type="Pfam" id="PF12796">
    <property type="entry name" value="Ank_2"/>
    <property type="match status" value="1"/>
</dbReference>
<evidence type="ECO:0000256" key="3">
    <source>
        <dbReference type="SAM" id="MobiDB-lite"/>
    </source>
</evidence>
<dbReference type="OrthoDB" id="1893551at2759"/>
<dbReference type="InterPro" id="IPR002110">
    <property type="entry name" value="Ankyrin_rpt"/>
</dbReference>
<feature type="region of interest" description="Disordered" evidence="3">
    <location>
        <begin position="22"/>
        <end position="45"/>
    </location>
</feature>
<feature type="compositionally biased region" description="Acidic residues" evidence="3">
    <location>
        <begin position="606"/>
        <end position="616"/>
    </location>
</feature>
<sequence>MTLLHDYLNTRNQQAFQRLLDGSSDRGQSSAAAAPAPGTSGAKSWNRPSVLNAAMSLDVNALDWLGRSALHMACISLENIEFVRALLKHPNIDVNLPDMESGWTPLHRALYHSNFPAALLLLQRSDTDASLKDLEGYTAFDLYNSTINNSKPDEEDDDAELFTWGANRNAALGLGDGDDRKCPDQVIVQSKEYPIELAKKSLVARFSPIHVRQVQMSKLHTAIVTSESGGNVRVCGFGSGGRLGPGQHTQYNLKPLPEFSHTIVSVALGQDHTLALTKAGEVLSWGLNRFSQLGYVVETTTTGRHEEPIQATPKKVVGPLRKELVVGVAASKGASACWTSEEVYTWGTNNGQLGYDKSTQPVQILPRKVPQVTKPVIDISITDSAMACLLITQQVECIYNDRHFRVNFPGHAFPSEIQPYRPPQAIKDAHITKIASCDDVFAALSSNGEVFIFSAPSPSEGDSSSGRSGNAFKPQRVWALRKKFSAVKDVALGSDGSIIICTKSGHVFMRTRNAKSGQGKTFKFYRIPYIQRVTRVCANSTGAFGALRVDFRPSPIEVHGNTIAQDLATIQPYLNMYTPKEVDIHRQREVTLEEEPADTPAADSSPVEEDNDDPDVQSDIKGLKGLCNVLVREQQVRRENGGNSPTDSARLPHGADILVVVQSGAVFPAHRIILAARSSVLHDVLSGTKVIQDQQSNISIRLLAQKADRAPTKSARLSITGCHAITVLILLQYLYTDELLAIWDRRVSTTLQKQFYELKVNAAQVKADLQAFARTLDLPKVSYALEPPVKRIPLSSMVKDMEQLFQGVQKFKAGALTSSPLTPDVILELADKEVLSHSAILRSRSEFFKNFFDEEVWTVKRWDSHGMIRVDMKHLRWHVMEFVLRFICCGSDKEMFETLDFVHSVDDVLDFMFDVMAAADELLLDRLVLLCSSIILAYSNTHNASYILAEATQFNAQQLVERLQSYMTVNIESFLESRMLDDVPYALVKQLSKFAREKQTEKSPVSRSNCLAEAALVKQADWLTLQDIPQTIPRTLRAALRKDSAKLSPPGPTRKSSRPSISGFAPEGPIFTLPRTIRKPPSGDNLFDMDDADAPLTVDDSLSTTQPSSVPRSTSLTVPSVPVWKASTKPRVDMKAVMAEAANMATPRETFASNTSSLNTPRVPARVPQSDTSRISSSPIPARTPLRASASPWRQQVDQTGSRPSPPVTPAVPSPSTSYSRSSDFPLPGSITKAKPPATPPRPPPPPGLGPVITPSRQPSSPSKPAPTTVRSVSGGKAWTLPPVQPVAAPSPPTSGMSFVAIQHSQLEQVVDPAKDKRSLKEIQEEERAQQEEADFLKWWTAEEERVRQEAEALAMFQSSLIPSTSSKGRGGKPKGKGRQKADTPKNAAVERGGGAAVRPAQDTPNRPTSRPKQQPRKSSQKGNAAA</sequence>
<evidence type="ECO:0000256" key="2">
    <source>
        <dbReference type="PROSITE-ProRule" id="PRU00235"/>
    </source>
</evidence>
<feature type="compositionally biased region" description="Pro residues" evidence="3">
    <location>
        <begin position="1283"/>
        <end position="1293"/>
    </location>
</feature>
<reference evidence="5 6" key="1">
    <citation type="journal article" date="2019" name="Nat. Ecol. Evol.">
        <title>Megaphylogeny resolves global patterns of mushroom evolution.</title>
        <authorList>
            <person name="Varga T."/>
            <person name="Krizsan K."/>
            <person name="Foldi C."/>
            <person name="Dima B."/>
            <person name="Sanchez-Garcia M."/>
            <person name="Sanchez-Ramirez S."/>
            <person name="Szollosi G.J."/>
            <person name="Szarkandi J.G."/>
            <person name="Papp V."/>
            <person name="Albert L."/>
            <person name="Andreopoulos W."/>
            <person name="Angelini C."/>
            <person name="Antonin V."/>
            <person name="Barry K.W."/>
            <person name="Bougher N.L."/>
            <person name="Buchanan P."/>
            <person name="Buyck B."/>
            <person name="Bense V."/>
            <person name="Catcheside P."/>
            <person name="Chovatia M."/>
            <person name="Cooper J."/>
            <person name="Damon W."/>
            <person name="Desjardin D."/>
            <person name="Finy P."/>
            <person name="Geml J."/>
            <person name="Haridas S."/>
            <person name="Hughes K."/>
            <person name="Justo A."/>
            <person name="Karasinski D."/>
            <person name="Kautmanova I."/>
            <person name="Kiss B."/>
            <person name="Kocsube S."/>
            <person name="Kotiranta H."/>
            <person name="LaButti K.M."/>
            <person name="Lechner B.E."/>
            <person name="Liimatainen K."/>
            <person name="Lipzen A."/>
            <person name="Lukacs Z."/>
            <person name="Mihaltcheva S."/>
            <person name="Morgado L.N."/>
            <person name="Niskanen T."/>
            <person name="Noordeloos M.E."/>
            <person name="Ohm R.A."/>
            <person name="Ortiz-Santana B."/>
            <person name="Ovrebo C."/>
            <person name="Racz N."/>
            <person name="Riley R."/>
            <person name="Savchenko A."/>
            <person name="Shiryaev A."/>
            <person name="Soop K."/>
            <person name="Spirin V."/>
            <person name="Szebenyi C."/>
            <person name="Tomsovsky M."/>
            <person name="Tulloss R.E."/>
            <person name="Uehling J."/>
            <person name="Grigoriev I.V."/>
            <person name="Vagvolgyi C."/>
            <person name="Papp T."/>
            <person name="Martin F.M."/>
            <person name="Miettinen O."/>
            <person name="Hibbett D.S."/>
            <person name="Nagy L.G."/>
        </authorList>
    </citation>
    <scope>NUCLEOTIDE SEQUENCE [LARGE SCALE GENOMIC DNA]</scope>
    <source>
        <strain evidence="5 6">CBS 166.37</strain>
    </source>
</reference>
<dbReference type="PANTHER" id="PTHR22872:SF2">
    <property type="entry name" value="INHIBITOR OF BRUTON TYROSINE KINASE"/>
    <property type="match status" value="1"/>
</dbReference>
<dbReference type="Pfam" id="PF00651">
    <property type="entry name" value="BTB"/>
    <property type="match status" value="2"/>
</dbReference>
<feature type="region of interest" description="Disordered" evidence="3">
    <location>
        <begin position="590"/>
        <end position="617"/>
    </location>
</feature>
<dbReference type="InterPro" id="IPR011333">
    <property type="entry name" value="SKP1/BTB/POZ_sf"/>
</dbReference>
<dbReference type="EMBL" id="ML213608">
    <property type="protein sequence ID" value="TFK37476.1"/>
    <property type="molecule type" value="Genomic_DNA"/>
</dbReference>
<dbReference type="Gene3D" id="1.25.40.20">
    <property type="entry name" value="Ankyrin repeat-containing domain"/>
    <property type="match status" value="1"/>
</dbReference>
<feature type="compositionally biased region" description="Low complexity" evidence="3">
    <location>
        <begin position="29"/>
        <end position="42"/>
    </location>
</feature>
<feature type="compositionally biased region" description="Polar residues" evidence="3">
    <location>
        <begin position="1403"/>
        <end position="1413"/>
    </location>
</feature>
<dbReference type="SMART" id="SM00225">
    <property type="entry name" value="BTB"/>
    <property type="match status" value="2"/>
</dbReference>
<feature type="compositionally biased region" description="Polar residues" evidence="3">
    <location>
        <begin position="1100"/>
        <end position="1117"/>
    </location>
</feature>
<keyword evidence="6" id="KW-1185">Reference proteome</keyword>
<protein>
    <recommendedName>
        <fullName evidence="4">BTB domain-containing protein</fullName>
    </recommendedName>
</protein>
<dbReference type="PROSITE" id="PS50012">
    <property type="entry name" value="RCC1_3"/>
    <property type="match status" value="4"/>
</dbReference>
<dbReference type="SUPFAM" id="SSF54695">
    <property type="entry name" value="POZ domain"/>
    <property type="match status" value="2"/>
</dbReference>
<dbReference type="Pfam" id="PF13540">
    <property type="entry name" value="RCC1_2"/>
    <property type="match status" value="1"/>
</dbReference>
<feature type="region of interest" description="Disordered" evidence="3">
    <location>
        <begin position="1147"/>
        <end position="1297"/>
    </location>
</feature>
<dbReference type="InterPro" id="IPR000210">
    <property type="entry name" value="BTB/POZ_dom"/>
</dbReference>
<feature type="repeat" description="RCC1" evidence="2">
    <location>
        <begin position="230"/>
        <end position="279"/>
    </location>
</feature>
<dbReference type="InterPro" id="IPR000408">
    <property type="entry name" value="Reg_chr_condens"/>
</dbReference>
<name>A0A5C3LZF1_9AGAR</name>
<dbReference type="STRING" id="68775.A0A5C3LZF1"/>
<accession>A0A5C3LZF1</accession>
<feature type="compositionally biased region" description="Basic residues" evidence="3">
    <location>
        <begin position="1370"/>
        <end position="1379"/>
    </location>
</feature>
<dbReference type="Gene3D" id="3.30.710.10">
    <property type="entry name" value="Potassium Channel Kv1.1, Chain A"/>
    <property type="match status" value="2"/>
</dbReference>
<dbReference type="InterPro" id="IPR036770">
    <property type="entry name" value="Ankyrin_rpt-contain_sf"/>
</dbReference>
<dbReference type="InterPro" id="IPR009091">
    <property type="entry name" value="RCC1/BLIP-II"/>
</dbReference>
<feature type="compositionally biased region" description="Polar residues" evidence="3">
    <location>
        <begin position="1151"/>
        <end position="1160"/>
    </location>
</feature>
<feature type="domain" description="BTB" evidence="4">
    <location>
        <begin position="655"/>
        <end position="739"/>
    </location>
</feature>
<dbReference type="SMART" id="SM00248">
    <property type="entry name" value="ANK"/>
    <property type="match status" value="2"/>
</dbReference>
<feature type="compositionally biased region" description="Polar residues" evidence="3">
    <location>
        <begin position="1357"/>
        <end position="1367"/>
    </location>
</feature>
<feature type="repeat" description="RCC1" evidence="2">
    <location>
        <begin position="280"/>
        <end position="341"/>
    </location>
</feature>
<gene>
    <name evidence="5" type="ORF">BDQ12DRAFT_685375</name>
</gene>
<evidence type="ECO:0000259" key="4">
    <source>
        <dbReference type="PROSITE" id="PS50097"/>
    </source>
</evidence>
<feature type="region of interest" description="Disordered" evidence="3">
    <location>
        <begin position="1357"/>
        <end position="1427"/>
    </location>
</feature>
<organism evidence="5 6">
    <name type="scientific">Crucibulum laeve</name>
    <dbReference type="NCBI Taxonomy" id="68775"/>
    <lineage>
        <taxon>Eukaryota</taxon>
        <taxon>Fungi</taxon>
        <taxon>Dikarya</taxon>
        <taxon>Basidiomycota</taxon>
        <taxon>Agaricomycotina</taxon>
        <taxon>Agaricomycetes</taxon>
        <taxon>Agaricomycetidae</taxon>
        <taxon>Agaricales</taxon>
        <taxon>Agaricineae</taxon>
        <taxon>Nidulariaceae</taxon>
        <taxon>Crucibulum</taxon>
    </lineage>
</organism>
<feature type="compositionally biased region" description="Pro residues" evidence="3">
    <location>
        <begin position="1204"/>
        <end position="1213"/>
    </location>
</feature>
<dbReference type="PROSITE" id="PS50097">
    <property type="entry name" value="BTB"/>
    <property type="match status" value="2"/>
</dbReference>
<feature type="repeat" description="RCC1" evidence="2">
    <location>
        <begin position="159"/>
        <end position="227"/>
    </location>
</feature>
<proteinExistence type="predicted"/>
<dbReference type="InterPro" id="IPR051625">
    <property type="entry name" value="Signaling_Regulatory_Domain"/>
</dbReference>
<feature type="compositionally biased region" description="Polar residues" evidence="3">
    <location>
        <begin position="1169"/>
        <end position="1179"/>
    </location>
</feature>
<dbReference type="CDD" id="cd18186">
    <property type="entry name" value="BTB_POZ_ZBTB_KLHL-like"/>
    <property type="match status" value="2"/>
</dbReference>
<evidence type="ECO:0000313" key="6">
    <source>
        <dbReference type="Proteomes" id="UP000308652"/>
    </source>
</evidence>
<keyword evidence="1" id="KW-0677">Repeat</keyword>
<dbReference type="SUPFAM" id="SSF48403">
    <property type="entry name" value="Ankyrin repeat"/>
    <property type="match status" value="1"/>
</dbReference>
<dbReference type="PANTHER" id="PTHR22872">
    <property type="entry name" value="BTK-BINDING PROTEIN-RELATED"/>
    <property type="match status" value="1"/>
</dbReference>
<feature type="compositionally biased region" description="Low complexity" evidence="3">
    <location>
        <begin position="1214"/>
        <end position="1223"/>
    </location>
</feature>